<gene>
    <name evidence="3" type="ORF">ACHAXA_002010</name>
</gene>
<dbReference type="InterPro" id="IPR052514">
    <property type="entry name" value="SAM-dependent_MTase"/>
</dbReference>
<accession>A0ABD3RZL4</accession>
<keyword evidence="1" id="KW-0812">Transmembrane</keyword>
<evidence type="ECO:0000256" key="1">
    <source>
        <dbReference type="SAM" id="Phobius"/>
    </source>
</evidence>
<reference evidence="3 4" key="1">
    <citation type="submission" date="2024-10" db="EMBL/GenBank/DDBJ databases">
        <title>Updated reference genomes for cyclostephanoid diatoms.</title>
        <authorList>
            <person name="Roberts W.R."/>
            <person name="Alverson A.J."/>
        </authorList>
    </citation>
    <scope>NUCLEOTIDE SEQUENCE [LARGE SCALE GENOMIC DNA]</scope>
    <source>
        <strain evidence="3 4">AJA228-03</strain>
    </source>
</reference>
<proteinExistence type="predicted"/>
<dbReference type="EMBL" id="JALLPB020000097">
    <property type="protein sequence ID" value="KAL3817665.1"/>
    <property type="molecule type" value="Genomic_DNA"/>
</dbReference>
<evidence type="ECO:0000313" key="4">
    <source>
        <dbReference type="Proteomes" id="UP001530377"/>
    </source>
</evidence>
<feature type="domain" description="Methyltransferase FkbM" evidence="2">
    <location>
        <begin position="162"/>
        <end position="316"/>
    </location>
</feature>
<evidence type="ECO:0000313" key="3">
    <source>
        <dbReference type="EMBL" id="KAL3817665.1"/>
    </source>
</evidence>
<keyword evidence="1" id="KW-0472">Membrane</keyword>
<keyword evidence="1" id="KW-1133">Transmembrane helix</keyword>
<name>A0ABD3RZL4_9STRA</name>
<dbReference type="SUPFAM" id="SSF53335">
    <property type="entry name" value="S-adenosyl-L-methionine-dependent methyltransferases"/>
    <property type="match status" value="1"/>
</dbReference>
<dbReference type="Pfam" id="PF05050">
    <property type="entry name" value="Methyltransf_21"/>
    <property type="match status" value="1"/>
</dbReference>
<dbReference type="PANTHER" id="PTHR34203:SF13">
    <property type="entry name" value="EXPRESSED PROTEIN"/>
    <property type="match status" value="1"/>
</dbReference>
<protein>
    <recommendedName>
        <fullName evidence="2">Methyltransferase FkbM domain-containing protein</fullName>
    </recommendedName>
</protein>
<dbReference type="Proteomes" id="UP001530377">
    <property type="component" value="Unassembled WGS sequence"/>
</dbReference>
<comment type="caution">
    <text evidence="3">The sequence shown here is derived from an EMBL/GenBank/DDBJ whole genome shotgun (WGS) entry which is preliminary data.</text>
</comment>
<dbReference type="AlphaFoldDB" id="A0ABD3RZL4"/>
<dbReference type="PANTHER" id="PTHR34203">
    <property type="entry name" value="METHYLTRANSFERASE, FKBM FAMILY PROTEIN"/>
    <property type="match status" value="1"/>
</dbReference>
<keyword evidence="4" id="KW-1185">Reference proteome</keyword>
<dbReference type="InterPro" id="IPR029063">
    <property type="entry name" value="SAM-dependent_MTases_sf"/>
</dbReference>
<dbReference type="NCBIfam" id="TIGR01444">
    <property type="entry name" value="fkbM_fam"/>
    <property type="match status" value="1"/>
</dbReference>
<sequence>MVSIGELRRQQSSYFLRTMQCFRSAAVILAACYAFFFLSRLLRGDGYSGVLLDSDVQSFGGATSALGRRIVKRIDGKASGMPWKLVDWGNPLSSEEESTFTCTMTSFVSFASGETAQICVHEEDGVSDTIKKTGRLTHCNILPVIWNDSTQDKTDESLYYVEIGANIGSCVMEMLLGTKARIIAFEPHPMNLYNIKKTVSQLDKSYQDRLMLFPIGLGGESTTSKIYSATGNMGNSVIGKIIKDRPSQKFEEKNQFPVYVERLDSILNSERIKVGLMKMDAQGFECNILEGMGRELAECIDVLKFEHTLRWLSEQGCTDLLPRLSDYSFDLYRDYNGGKFGGLVNISVGLPCKFCELFAKRKSSN</sequence>
<evidence type="ECO:0000259" key="2">
    <source>
        <dbReference type="Pfam" id="PF05050"/>
    </source>
</evidence>
<dbReference type="InterPro" id="IPR006342">
    <property type="entry name" value="FkbM_mtfrase"/>
</dbReference>
<organism evidence="3 4">
    <name type="scientific">Cyclostephanos tholiformis</name>
    <dbReference type="NCBI Taxonomy" id="382380"/>
    <lineage>
        <taxon>Eukaryota</taxon>
        <taxon>Sar</taxon>
        <taxon>Stramenopiles</taxon>
        <taxon>Ochrophyta</taxon>
        <taxon>Bacillariophyta</taxon>
        <taxon>Coscinodiscophyceae</taxon>
        <taxon>Thalassiosirophycidae</taxon>
        <taxon>Stephanodiscales</taxon>
        <taxon>Stephanodiscaceae</taxon>
        <taxon>Cyclostephanos</taxon>
    </lineage>
</organism>
<dbReference type="Gene3D" id="3.40.50.150">
    <property type="entry name" value="Vaccinia Virus protein VP39"/>
    <property type="match status" value="1"/>
</dbReference>
<feature type="transmembrane region" description="Helical" evidence="1">
    <location>
        <begin position="21"/>
        <end position="42"/>
    </location>
</feature>